<organism evidence="1">
    <name type="scientific">Agrobacterium albertimagni</name>
    <dbReference type="NCBI Taxonomy" id="147266"/>
    <lineage>
        <taxon>Bacteria</taxon>
        <taxon>Pseudomonadati</taxon>
        <taxon>Pseudomonadota</taxon>
        <taxon>Alphaproteobacteria</taxon>
        <taxon>Hyphomicrobiales</taxon>
        <taxon>Rhizobiaceae</taxon>
        <taxon>Rhizobium/Agrobacterium group</taxon>
        <taxon>Agrobacterium</taxon>
    </lineage>
</organism>
<sequence length="215" mass="23526">MTSSIAAIHSLSKKLGLDEDTRRAKMTVITGKGSTKDMTEEERQRVVVALKAEAGQMPPKGSRAKQLTGKYAKKLQALWIAGYNLGVIKDRRDAALLAFVKGQAGVEHTQFLHDPADGRAAVEGLKGWLKEKAGVRFGNTNGYDWLQRDGAKIAWAQWRILHPGAGLISRQGFDQEAIRLSGRQDAQVLSHLVDSDWQRVMNALGERVRAAKGGA</sequence>
<proteinExistence type="predicted"/>
<dbReference type="Pfam" id="PF06252">
    <property type="entry name" value="GemA"/>
    <property type="match status" value="1"/>
</dbReference>
<dbReference type="AlphaFoldDB" id="A0A7C1T1Y0"/>
<accession>A0A7C1T1Y0</accession>
<protein>
    <submittedName>
        <fullName evidence="1">Regulatory protein GemA</fullName>
    </submittedName>
</protein>
<name>A0A7C1T1Y0_9HYPH</name>
<evidence type="ECO:0000313" key="1">
    <source>
        <dbReference type="EMBL" id="HEB43401.1"/>
    </source>
</evidence>
<gene>
    <name evidence="1" type="ORF">ENP70_06825</name>
</gene>
<comment type="caution">
    <text evidence="1">The sequence shown here is derived from an EMBL/GenBank/DDBJ whole genome shotgun (WGS) entry which is preliminary data.</text>
</comment>
<dbReference type="EMBL" id="DSKI01000356">
    <property type="protein sequence ID" value="HEB43401.1"/>
    <property type="molecule type" value="Genomic_DNA"/>
</dbReference>
<reference evidence="1" key="1">
    <citation type="journal article" date="2020" name="mSystems">
        <title>Genome- and Community-Level Interaction Insights into Carbon Utilization and Element Cycling Functions of Hydrothermarchaeota in Hydrothermal Sediment.</title>
        <authorList>
            <person name="Zhou Z."/>
            <person name="Liu Y."/>
            <person name="Xu W."/>
            <person name="Pan J."/>
            <person name="Luo Z.H."/>
            <person name="Li M."/>
        </authorList>
    </citation>
    <scope>NUCLEOTIDE SEQUENCE [LARGE SCALE GENOMIC DNA]</scope>
    <source>
        <strain evidence="1">SpSt-243</strain>
    </source>
</reference>
<dbReference type="InterPro" id="IPR009363">
    <property type="entry name" value="Phage_Mu_Gp16"/>
</dbReference>